<dbReference type="OrthoDB" id="9804353at2"/>
<dbReference type="InterPro" id="IPR000515">
    <property type="entry name" value="MetI-like"/>
</dbReference>
<dbReference type="KEGG" id="oni:Osc7112_2723"/>
<comment type="subcellular location">
    <subcellularLocation>
        <location evidence="1">Cell inner membrane</location>
        <topology evidence="1">Multi-pass membrane protein</topology>
    </subcellularLocation>
    <subcellularLocation>
        <location evidence="9">Cell membrane</location>
        <topology evidence="9">Multi-pass membrane protein</topology>
    </subcellularLocation>
</comment>
<dbReference type="GO" id="GO:0042918">
    <property type="term" value="P:alkanesulfonate transmembrane transport"/>
    <property type="evidence" value="ECO:0007669"/>
    <property type="project" value="UniProtKB-ARBA"/>
</dbReference>
<feature type="transmembrane region" description="Helical" evidence="9">
    <location>
        <begin position="97"/>
        <end position="118"/>
    </location>
</feature>
<keyword evidence="12" id="KW-1185">Reference proteome</keyword>
<dbReference type="HOGENOM" id="CLU_046113_1_1_3"/>
<name>K9VGB1_9CYAN</name>
<evidence type="ECO:0000313" key="12">
    <source>
        <dbReference type="Proteomes" id="UP000010478"/>
    </source>
</evidence>
<keyword evidence="5 9" id="KW-0812">Transmembrane</keyword>
<evidence type="ECO:0000256" key="2">
    <source>
        <dbReference type="ARBA" id="ARBA00022448"/>
    </source>
</evidence>
<dbReference type="Proteomes" id="UP000010478">
    <property type="component" value="Chromosome"/>
</dbReference>
<gene>
    <name evidence="11" type="ORF">Osc7112_2723</name>
</gene>
<dbReference type="STRING" id="179408.Osc7112_2723"/>
<keyword evidence="8 9" id="KW-0472">Membrane</keyword>
<evidence type="ECO:0000256" key="6">
    <source>
        <dbReference type="ARBA" id="ARBA00022989"/>
    </source>
</evidence>
<dbReference type="GO" id="GO:0005886">
    <property type="term" value="C:plasma membrane"/>
    <property type="evidence" value="ECO:0007669"/>
    <property type="project" value="UniProtKB-SubCell"/>
</dbReference>
<evidence type="ECO:0000256" key="3">
    <source>
        <dbReference type="ARBA" id="ARBA00022475"/>
    </source>
</evidence>
<evidence type="ECO:0000256" key="4">
    <source>
        <dbReference type="ARBA" id="ARBA00022519"/>
    </source>
</evidence>
<feature type="domain" description="ABC transmembrane type-1" evidence="10">
    <location>
        <begin position="87"/>
        <end position="268"/>
    </location>
</feature>
<evidence type="ECO:0000259" key="10">
    <source>
        <dbReference type="PROSITE" id="PS50928"/>
    </source>
</evidence>
<evidence type="ECO:0000256" key="9">
    <source>
        <dbReference type="RuleBase" id="RU363032"/>
    </source>
</evidence>
<evidence type="ECO:0000313" key="11">
    <source>
        <dbReference type="EMBL" id="AFZ07133.1"/>
    </source>
</evidence>
<keyword evidence="3" id="KW-1003">Cell membrane</keyword>
<keyword evidence="6 9" id="KW-1133">Transmembrane helix</keyword>
<dbReference type="NCBIfam" id="TIGR01183">
    <property type="entry name" value="ntrB"/>
    <property type="match status" value="1"/>
</dbReference>
<dbReference type="Pfam" id="PF00528">
    <property type="entry name" value="BPD_transp_1"/>
    <property type="match status" value="1"/>
</dbReference>
<organism evidence="11 12">
    <name type="scientific">Phormidium nigroviride PCC 7112</name>
    <dbReference type="NCBI Taxonomy" id="179408"/>
    <lineage>
        <taxon>Bacteria</taxon>
        <taxon>Bacillati</taxon>
        <taxon>Cyanobacteriota</taxon>
        <taxon>Cyanophyceae</taxon>
        <taxon>Oscillatoriophycideae</taxon>
        <taxon>Oscillatoriales</taxon>
        <taxon>Oscillatoriaceae</taxon>
        <taxon>Phormidium</taxon>
    </lineage>
</organism>
<keyword evidence="4" id="KW-0997">Cell inner membrane</keyword>
<feature type="transmembrane region" description="Helical" evidence="9">
    <location>
        <begin position="246"/>
        <end position="264"/>
    </location>
</feature>
<dbReference type="InterPro" id="IPR005889">
    <property type="entry name" value="NtrB"/>
</dbReference>
<feature type="transmembrane region" description="Helical" evidence="9">
    <location>
        <begin position="151"/>
        <end position="172"/>
    </location>
</feature>
<evidence type="ECO:0000256" key="5">
    <source>
        <dbReference type="ARBA" id="ARBA00022692"/>
    </source>
</evidence>
<evidence type="ECO:0000256" key="1">
    <source>
        <dbReference type="ARBA" id="ARBA00004429"/>
    </source>
</evidence>
<evidence type="ECO:0000256" key="7">
    <source>
        <dbReference type="ARBA" id="ARBA00023065"/>
    </source>
</evidence>
<comment type="similarity">
    <text evidence="9">Belongs to the binding-protein-dependent transport system permease family.</text>
</comment>
<dbReference type="SUPFAM" id="SSF161098">
    <property type="entry name" value="MetI-like"/>
    <property type="match status" value="1"/>
</dbReference>
<evidence type="ECO:0000256" key="8">
    <source>
        <dbReference type="ARBA" id="ARBA00023136"/>
    </source>
</evidence>
<dbReference type="GO" id="GO:0015112">
    <property type="term" value="F:nitrate transmembrane transporter activity"/>
    <property type="evidence" value="ECO:0007669"/>
    <property type="project" value="InterPro"/>
</dbReference>
<dbReference type="AlphaFoldDB" id="K9VGB1"/>
<reference evidence="11 12" key="1">
    <citation type="submission" date="2012-05" db="EMBL/GenBank/DDBJ databases">
        <title>Finished chromosome of genome of Oscillatoria sp. PCC 7112.</title>
        <authorList>
            <consortium name="US DOE Joint Genome Institute"/>
            <person name="Gugger M."/>
            <person name="Coursin T."/>
            <person name="Rippka R."/>
            <person name="Tandeau De Marsac N."/>
            <person name="Huntemann M."/>
            <person name="Wei C.-L."/>
            <person name="Han J."/>
            <person name="Detter J.C."/>
            <person name="Han C."/>
            <person name="Tapia R."/>
            <person name="Davenport K."/>
            <person name="Daligault H."/>
            <person name="Erkkila T."/>
            <person name="Gu W."/>
            <person name="Munk A.C.C."/>
            <person name="Teshima H."/>
            <person name="Xu Y."/>
            <person name="Chain P."/>
            <person name="Chen A."/>
            <person name="Krypides N."/>
            <person name="Mavromatis K."/>
            <person name="Markowitz V."/>
            <person name="Szeto E."/>
            <person name="Ivanova N."/>
            <person name="Mikhailova N."/>
            <person name="Ovchinnikova G."/>
            <person name="Pagani I."/>
            <person name="Pati A."/>
            <person name="Goodwin L."/>
            <person name="Peters L."/>
            <person name="Pitluck S."/>
            <person name="Woyke T."/>
            <person name="Kerfeld C."/>
        </authorList>
    </citation>
    <scope>NUCLEOTIDE SEQUENCE [LARGE SCALE GENOMIC DNA]</scope>
    <source>
        <strain evidence="11 12">PCC 7112</strain>
    </source>
</reference>
<dbReference type="FunFam" id="1.10.3720.10:FF:000003">
    <property type="entry name" value="Aliphatic sulfonate ABC transporter permease"/>
    <property type="match status" value="1"/>
</dbReference>
<dbReference type="PROSITE" id="PS50928">
    <property type="entry name" value="ABC_TM1"/>
    <property type="match status" value="1"/>
</dbReference>
<feature type="transmembrane region" description="Helical" evidence="9">
    <location>
        <begin position="125"/>
        <end position="145"/>
    </location>
</feature>
<keyword evidence="2 9" id="KW-0813">Transport</keyword>
<feature type="transmembrane region" description="Helical" evidence="9">
    <location>
        <begin position="193"/>
        <end position="210"/>
    </location>
</feature>
<sequence>MAVSTNRRGGVDVQGAFGEFWKKNSPNILPPILGIIGFMLVWQFLSSTGLIKLPGPISVWTDERTRILLLYPFMNSKTYGIGLFWQTLASLERVAKGYTLAAAVGIAGGVLVGTNPLLNKALDPIFQFLRMVAPLAWVPIALAALQQNEPAALFVIFITSVWPILINTAEGVRQIPDDYNNVAKVLQLSRQEYYMNILFPSALPYIFTGLRIAIGLAWLAIIAAEIVMSGIVGIGFFIWNAYQQNYISEILLAVFYIGAVGLLLDRMMAWLQQKIAPPQGK</sequence>
<dbReference type="PANTHER" id="PTHR30151">
    <property type="entry name" value="ALKANE SULFONATE ABC TRANSPORTER-RELATED, MEMBRANE SUBUNIT"/>
    <property type="match status" value="1"/>
</dbReference>
<protein>
    <submittedName>
        <fullName evidence="11">Nitrate ABC transporter, inner membrane subunit</fullName>
    </submittedName>
</protein>
<dbReference type="InterPro" id="IPR035906">
    <property type="entry name" value="MetI-like_sf"/>
</dbReference>
<dbReference type="Gene3D" id="1.10.3720.10">
    <property type="entry name" value="MetI-like"/>
    <property type="match status" value="1"/>
</dbReference>
<keyword evidence="7" id="KW-0406">Ion transport</keyword>
<dbReference type="PATRIC" id="fig|179408.3.peg.3338"/>
<accession>K9VGB1</accession>
<feature type="transmembrane region" description="Helical" evidence="9">
    <location>
        <begin position="216"/>
        <end position="239"/>
    </location>
</feature>
<dbReference type="eggNOG" id="COG0600">
    <property type="taxonomic scope" value="Bacteria"/>
</dbReference>
<dbReference type="GO" id="GO:0006811">
    <property type="term" value="P:monoatomic ion transport"/>
    <property type="evidence" value="ECO:0007669"/>
    <property type="project" value="UniProtKB-KW"/>
</dbReference>
<feature type="transmembrane region" description="Helical" evidence="9">
    <location>
        <begin position="28"/>
        <end position="46"/>
    </location>
</feature>
<dbReference type="EMBL" id="CP003614">
    <property type="protein sequence ID" value="AFZ07133.1"/>
    <property type="molecule type" value="Genomic_DNA"/>
</dbReference>
<proteinExistence type="inferred from homology"/>
<dbReference type="RefSeq" id="WP_015176420.1">
    <property type="nucleotide sequence ID" value="NC_019729.1"/>
</dbReference>
<dbReference type="PANTHER" id="PTHR30151:SF7">
    <property type="entry name" value="NITRATE IMPORT PERMEASE PROTEIN NRTB"/>
    <property type="match status" value="1"/>
</dbReference>